<accession>F8GTQ5</accession>
<gene>
    <name evidence="1" type="ordered locus">CNE_2c10430</name>
</gene>
<reference evidence="1 2" key="1">
    <citation type="journal article" date="2011" name="J. Bacteriol.">
        <title>Complete genome sequence of the type strain Cupriavidus necator N-1.</title>
        <authorList>
            <person name="Poehlein A."/>
            <person name="Kusian B."/>
            <person name="Friedrich B."/>
            <person name="Daniel R."/>
            <person name="Bowien B."/>
        </authorList>
    </citation>
    <scope>NUCLEOTIDE SEQUENCE [LARGE SCALE GENOMIC DNA]</scope>
    <source>
        <strain evidence="2">ATCC 43291 / DSM 13513 / CCUG 52238 / LMG 8453 / N-1</strain>
    </source>
</reference>
<dbReference type="KEGG" id="cnc:CNE_2c10430"/>
<proteinExistence type="predicted"/>
<evidence type="ECO:0000313" key="1">
    <source>
        <dbReference type="EMBL" id="AEI80012.1"/>
    </source>
</evidence>
<dbReference type="EMBL" id="CP002878">
    <property type="protein sequence ID" value="AEI80012.1"/>
    <property type="molecule type" value="Genomic_DNA"/>
</dbReference>
<dbReference type="HOGENOM" id="CLU_3042535_0_0_4"/>
<sequence>MAAALGGGVAPESVGSAEPLTGQACSALAWDAVYIPDGKIGFRKTGRETLDYEI</sequence>
<name>F8GTQ5_CUPNN</name>
<dbReference type="AlphaFoldDB" id="F8GTQ5"/>
<dbReference type="Proteomes" id="UP000006798">
    <property type="component" value="Chromosome 2"/>
</dbReference>
<evidence type="ECO:0000313" key="2">
    <source>
        <dbReference type="Proteomes" id="UP000006798"/>
    </source>
</evidence>
<protein>
    <submittedName>
        <fullName evidence="1">Uncharacterized protein</fullName>
    </submittedName>
</protein>
<organism evidence="1 2">
    <name type="scientific">Cupriavidus necator (strain ATCC 43291 / DSM 13513 / CCUG 52238 / LMG 8453 / N-1)</name>
    <name type="common">Ralstonia eutropha</name>
    <dbReference type="NCBI Taxonomy" id="1042878"/>
    <lineage>
        <taxon>Bacteria</taxon>
        <taxon>Pseudomonadati</taxon>
        <taxon>Pseudomonadota</taxon>
        <taxon>Betaproteobacteria</taxon>
        <taxon>Burkholderiales</taxon>
        <taxon>Burkholderiaceae</taxon>
        <taxon>Cupriavidus</taxon>
    </lineage>
</organism>